<dbReference type="InterPro" id="IPR036249">
    <property type="entry name" value="Thioredoxin-like_sf"/>
</dbReference>
<dbReference type="CDD" id="cd02976">
    <property type="entry name" value="NrdH"/>
    <property type="match status" value="1"/>
</dbReference>
<protein>
    <recommendedName>
        <fullName evidence="1">Glutaredoxin domain-containing protein</fullName>
    </recommendedName>
</protein>
<evidence type="ECO:0000259" key="1">
    <source>
        <dbReference type="Pfam" id="PF00462"/>
    </source>
</evidence>
<dbReference type="Pfam" id="PF00462">
    <property type="entry name" value="Glutaredoxin"/>
    <property type="match status" value="1"/>
</dbReference>
<comment type="caution">
    <text evidence="2">The sequence shown here is derived from an EMBL/GenBank/DDBJ whole genome shotgun (WGS) entry which is preliminary data.</text>
</comment>
<name>A0A1J5IZB9_9BACT</name>
<organism evidence="2 3">
    <name type="scientific">Candidatus Wirthbacteria bacterium CG2_30_54_11</name>
    <dbReference type="NCBI Taxonomy" id="1817892"/>
    <lineage>
        <taxon>Bacteria</taxon>
        <taxon>Candidatus Wirthbacteria</taxon>
    </lineage>
</organism>
<evidence type="ECO:0000313" key="2">
    <source>
        <dbReference type="EMBL" id="OIP99778.1"/>
    </source>
</evidence>
<proteinExistence type="predicted"/>
<dbReference type="STRING" id="1817892.AUK40_00460"/>
<dbReference type="GO" id="GO:0009055">
    <property type="term" value="F:electron transfer activity"/>
    <property type="evidence" value="ECO:0007669"/>
    <property type="project" value="TreeGrafter"/>
</dbReference>
<dbReference type="AlphaFoldDB" id="A0A1J5IZB9"/>
<accession>A0A1J5IZB9</accession>
<dbReference type="InterPro" id="IPR051548">
    <property type="entry name" value="Grx-like_ET"/>
</dbReference>
<dbReference type="GO" id="GO:0045454">
    <property type="term" value="P:cell redox homeostasis"/>
    <property type="evidence" value="ECO:0007669"/>
    <property type="project" value="TreeGrafter"/>
</dbReference>
<dbReference type="EMBL" id="MNZT01000009">
    <property type="protein sequence ID" value="OIP99778.1"/>
    <property type="molecule type" value="Genomic_DNA"/>
</dbReference>
<dbReference type="Gene3D" id="3.40.30.10">
    <property type="entry name" value="Glutaredoxin"/>
    <property type="match status" value="1"/>
</dbReference>
<sequence>MNSSRITIYSTDHCPECQKAKNFFSQREIAYQEINVSHDIAKQQEMIILTNGHRQVPVIKVEDELGKLEVLKGFDITRVSSLLGLA</sequence>
<feature type="domain" description="Glutaredoxin" evidence="1">
    <location>
        <begin position="6"/>
        <end position="64"/>
    </location>
</feature>
<reference evidence="2 3" key="1">
    <citation type="journal article" date="2016" name="Environ. Microbiol.">
        <title>Genomic resolution of a cold subsurface aquifer community provides metabolic insights for novel microbes adapted to high CO concentrations.</title>
        <authorList>
            <person name="Probst A.J."/>
            <person name="Castelle C.J."/>
            <person name="Singh A."/>
            <person name="Brown C.T."/>
            <person name="Anantharaman K."/>
            <person name="Sharon I."/>
            <person name="Hug L.A."/>
            <person name="Burstein D."/>
            <person name="Emerson J.B."/>
            <person name="Thomas B.C."/>
            <person name="Banfield J.F."/>
        </authorList>
    </citation>
    <scope>NUCLEOTIDE SEQUENCE [LARGE SCALE GENOMIC DNA]</scope>
    <source>
        <strain evidence="2">CG2_30_54_11</strain>
    </source>
</reference>
<dbReference type="PROSITE" id="PS51354">
    <property type="entry name" value="GLUTAREDOXIN_2"/>
    <property type="match status" value="1"/>
</dbReference>
<dbReference type="PANTHER" id="PTHR34386:SF1">
    <property type="entry name" value="GLUTAREDOXIN-LIKE PROTEIN NRDH"/>
    <property type="match status" value="1"/>
</dbReference>
<dbReference type="Proteomes" id="UP000183245">
    <property type="component" value="Unassembled WGS sequence"/>
</dbReference>
<dbReference type="PANTHER" id="PTHR34386">
    <property type="entry name" value="GLUTAREDOXIN"/>
    <property type="match status" value="1"/>
</dbReference>
<dbReference type="SUPFAM" id="SSF52833">
    <property type="entry name" value="Thioredoxin-like"/>
    <property type="match status" value="1"/>
</dbReference>
<gene>
    <name evidence="2" type="ORF">AUK40_00460</name>
</gene>
<evidence type="ECO:0000313" key="3">
    <source>
        <dbReference type="Proteomes" id="UP000183245"/>
    </source>
</evidence>
<dbReference type="InterPro" id="IPR002109">
    <property type="entry name" value="Glutaredoxin"/>
</dbReference>